<comment type="catalytic activity">
    <reaction evidence="1">
        <text>1,6-anhydro-N-acetyl-beta-muramate + ATP + H2O = N-acetyl-D-muramate 6-phosphate + ADP + H(+)</text>
        <dbReference type="Rhea" id="RHEA:24952"/>
        <dbReference type="ChEBI" id="CHEBI:15377"/>
        <dbReference type="ChEBI" id="CHEBI:15378"/>
        <dbReference type="ChEBI" id="CHEBI:30616"/>
        <dbReference type="ChEBI" id="CHEBI:58690"/>
        <dbReference type="ChEBI" id="CHEBI:58722"/>
        <dbReference type="ChEBI" id="CHEBI:456216"/>
        <dbReference type="EC" id="2.7.1.170"/>
    </reaction>
</comment>
<comment type="pathway">
    <text evidence="1">Amino-sugar metabolism; 1,6-anhydro-N-acetylmuramate degradation.</text>
</comment>
<keyword evidence="1 2" id="KW-0418">Kinase</keyword>
<dbReference type="UniPathway" id="UPA00343"/>
<dbReference type="AlphaFoldDB" id="A0A5S9F544"/>
<evidence type="ECO:0000313" key="2">
    <source>
        <dbReference type="EMBL" id="BBM85773.1"/>
    </source>
</evidence>
<reference evidence="2 3" key="1">
    <citation type="submission" date="2019-08" db="EMBL/GenBank/DDBJ databases">
        <title>Complete genome sequence of Candidatus Uab amorphum.</title>
        <authorList>
            <person name="Shiratori T."/>
            <person name="Suzuki S."/>
            <person name="Kakizawa Y."/>
            <person name="Ishida K."/>
        </authorList>
    </citation>
    <scope>NUCLEOTIDE SEQUENCE [LARGE SCALE GENOMIC DNA]</scope>
    <source>
        <strain evidence="2 3">SRT547</strain>
    </source>
</reference>
<evidence type="ECO:0000313" key="3">
    <source>
        <dbReference type="Proteomes" id="UP000326354"/>
    </source>
</evidence>
<keyword evidence="1" id="KW-0119">Carbohydrate metabolism</keyword>
<dbReference type="PANTHER" id="PTHR30605:SF0">
    <property type="entry name" value="ANHYDRO-N-ACETYLMURAMIC ACID KINASE"/>
    <property type="match status" value="1"/>
</dbReference>
<comment type="similarity">
    <text evidence="1">Belongs to the anhydro-N-acetylmuramic acid kinase family.</text>
</comment>
<gene>
    <name evidence="1" type="primary">anmK</name>
    <name evidence="2" type="ORF">UABAM_04151</name>
</gene>
<dbReference type="HAMAP" id="MF_01270">
    <property type="entry name" value="AnhMurNAc_kinase"/>
    <property type="match status" value="1"/>
</dbReference>
<dbReference type="EMBL" id="AP019860">
    <property type="protein sequence ID" value="BBM85773.1"/>
    <property type="molecule type" value="Genomic_DNA"/>
</dbReference>
<dbReference type="GO" id="GO:0016301">
    <property type="term" value="F:kinase activity"/>
    <property type="evidence" value="ECO:0007669"/>
    <property type="project" value="UniProtKB-KW"/>
</dbReference>
<dbReference type="KEGG" id="uam:UABAM_04151"/>
<dbReference type="UniPathway" id="UPA00544"/>
<dbReference type="EC" id="2.7.1.170" evidence="1"/>
<comment type="function">
    <text evidence="1">Catalyzes the specific phosphorylation of 1,6-anhydro-N-acetylmuramic acid (anhMurNAc) with the simultaneous cleavage of the 1,6-anhydro ring, generating MurNAc-6-P. Is required for the utilization of anhMurNAc either imported from the medium or derived from its own cell wall murein, and thus plays a role in cell wall recycling.</text>
</comment>
<dbReference type="OrthoDB" id="9763949at2"/>
<keyword evidence="1" id="KW-0547">Nucleotide-binding</keyword>
<sequence>MAQNAPFYIVGTMSGTSLDGLDLALVRYQQQRYEIIDFSTVEFSESLHGDLCKVVSETQMAIDFFMKLNTAYTRFVAKSIDEFTSQHIDLISFSGQTIRHLPQHCATLQLGCGGILSSLTKTSVVCDFRSQDMGAGGQGAPLVPFVDSLLFADVAPVALLNIGGIANITYISADQQLIAFDTGPGNMVINALVQKLCNRKYDANGELAAQGKIDTTILQRLLTHRYFGLPIPKSTGRADFGANFVDYFLENTSHMSVEDRIALATELSAASISEAINEHCPKPGKIIVSGGGKHNETLMNSLYNRLPLWQFTPINDYGITEDAKEALAFAILGHRAYIGRNNHIPQATGADRELILGAIYHAGK</sequence>
<dbReference type="Gene3D" id="3.30.420.40">
    <property type="match status" value="2"/>
</dbReference>
<dbReference type="Pfam" id="PF03702">
    <property type="entry name" value="AnmK"/>
    <property type="match status" value="1"/>
</dbReference>
<dbReference type="GO" id="GO:0006040">
    <property type="term" value="P:amino sugar metabolic process"/>
    <property type="evidence" value="ECO:0007669"/>
    <property type="project" value="InterPro"/>
</dbReference>
<comment type="pathway">
    <text evidence="1">Cell wall biogenesis; peptidoglycan recycling.</text>
</comment>
<keyword evidence="1" id="KW-0067">ATP-binding</keyword>
<dbReference type="GO" id="GO:0097175">
    <property type="term" value="P:1,6-anhydro-N-acetyl-beta-muramic acid catabolic process"/>
    <property type="evidence" value="ECO:0007669"/>
    <property type="project" value="UniProtKB-UniRule"/>
</dbReference>
<dbReference type="GO" id="GO:0009254">
    <property type="term" value="P:peptidoglycan turnover"/>
    <property type="evidence" value="ECO:0007669"/>
    <property type="project" value="UniProtKB-UniRule"/>
</dbReference>
<dbReference type="InterPro" id="IPR005338">
    <property type="entry name" value="Anhydro_N_Ac-Mur_kinase"/>
</dbReference>
<keyword evidence="3" id="KW-1185">Reference proteome</keyword>
<dbReference type="GO" id="GO:0016773">
    <property type="term" value="F:phosphotransferase activity, alcohol group as acceptor"/>
    <property type="evidence" value="ECO:0007669"/>
    <property type="project" value="UniProtKB-UniRule"/>
</dbReference>
<dbReference type="Proteomes" id="UP000326354">
    <property type="component" value="Chromosome"/>
</dbReference>
<name>A0A5S9F544_UABAM</name>
<evidence type="ECO:0000256" key="1">
    <source>
        <dbReference type="HAMAP-Rule" id="MF_01270"/>
    </source>
</evidence>
<accession>A0A5S9F544</accession>
<dbReference type="SUPFAM" id="SSF53067">
    <property type="entry name" value="Actin-like ATPase domain"/>
    <property type="match status" value="1"/>
</dbReference>
<dbReference type="GO" id="GO:0005524">
    <property type="term" value="F:ATP binding"/>
    <property type="evidence" value="ECO:0007669"/>
    <property type="project" value="UniProtKB-UniRule"/>
</dbReference>
<dbReference type="RefSeq" id="WP_151969863.1">
    <property type="nucleotide sequence ID" value="NZ_AP019860.1"/>
</dbReference>
<organism evidence="2 3">
    <name type="scientific">Uabimicrobium amorphum</name>
    <dbReference type="NCBI Taxonomy" id="2596890"/>
    <lineage>
        <taxon>Bacteria</taxon>
        <taxon>Pseudomonadati</taxon>
        <taxon>Planctomycetota</taxon>
        <taxon>Candidatus Uabimicrobiia</taxon>
        <taxon>Candidatus Uabimicrobiales</taxon>
        <taxon>Candidatus Uabimicrobiaceae</taxon>
        <taxon>Candidatus Uabimicrobium</taxon>
    </lineage>
</organism>
<protein>
    <recommendedName>
        <fullName evidence="1">Anhydro-N-acetylmuramic acid kinase</fullName>
        <ecNumber evidence="1">2.7.1.170</ecNumber>
    </recommendedName>
    <alternativeName>
        <fullName evidence="1">AnhMurNAc kinase</fullName>
    </alternativeName>
</protein>
<proteinExistence type="inferred from homology"/>
<keyword evidence="1" id="KW-0808">Transferase</keyword>
<feature type="binding site" evidence="1">
    <location>
        <begin position="15"/>
        <end position="22"/>
    </location>
    <ligand>
        <name>ATP</name>
        <dbReference type="ChEBI" id="CHEBI:30616"/>
    </ligand>
</feature>
<dbReference type="PANTHER" id="PTHR30605">
    <property type="entry name" value="ANHYDRO-N-ACETYLMURAMIC ACID KINASE"/>
    <property type="match status" value="1"/>
</dbReference>
<dbReference type="InterPro" id="IPR043129">
    <property type="entry name" value="ATPase_NBD"/>
</dbReference>